<dbReference type="Proteomes" id="UP000327013">
    <property type="component" value="Chromosome 8"/>
</dbReference>
<accession>A0A5N6RT96</accession>
<evidence type="ECO:0000256" key="1">
    <source>
        <dbReference type="SAM" id="Phobius"/>
    </source>
</evidence>
<protein>
    <submittedName>
        <fullName evidence="2">Uncharacterized protein</fullName>
    </submittedName>
</protein>
<dbReference type="EMBL" id="CM017328">
    <property type="protein sequence ID" value="KAE8124889.1"/>
    <property type="molecule type" value="Genomic_DNA"/>
</dbReference>
<keyword evidence="1" id="KW-1133">Transmembrane helix</keyword>
<feature type="transmembrane region" description="Helical" evidence="1">
    <location>
        <begin position="24"/>
        <end position="44"/>
    </location>
</feature>
<sequence length="74" mass="7358">MVRELSTEAIILDGGVGDIGHACLLFWLALVSISLISVIIFSCADGVSKEKTSAADTGYYGGGCAAGCGTACGA</sequence>
<dbReference type="PANTHER" id="PTHR37199:SF2">
    <property type="entry name" value="MEMBRANE LIPOPROTEIN"/>
    <property type="match status" value="1"/>
</dbReference>
<dbReference type="PANTHER" id="PTHR37199">
    <property type="entry name" value="TRANSMEMBRANE PROTEIN"/>
    <property type="match status" value="1"/>
</dbReference>
<keyword evidence="3" id="KW-1185">Reference proteome</keyword>
<proteinExistence type="predicted"/>
<dbReference type="AlphaFoldDB" id="A0A5N6RT96"/>
<evidence type="ECO:0000313" key="2">
    <source>
        <dbReference type="EMBL" id="KAE8124889.1"/>
    </source>
</evidence>
<reference evidence="2 3" key="1">
    <citation type="submission" date="2019-06" db="EMBL/GenBank/DDBJ databases">
        <title>A chromosomal-level reference genome of Carpinus fangiana (Coryloideae, Betulaceae).</title>
        <authorList>
            <person name="Yang X."/>
            <person name="Wang Z."/>
            <person name="Zhang L."/>
            <person name="Hao G."/>
            <person name="Liu J."/>
            <person name="Yang Y."/>
        </authorList>
    </citation>
    <scope>NUCLEOTIDE SEQUENCE [LARGE SCALE GENOMIC DNA]</scope>
    <source>
        <strain evidence="2">Cfa_2016G</strain>
        <tissue evidence="2">Leaf</tissue>
    </source>
</reference>
<keyword evidence="1" id="KW-0812">Transmembrane</keyword>
<organism evidence="2 3">
    <name type="scientific">Carpinus fangiana</name>
    <dbReference type="NCBI Taxonomy" id="176857"/>
    <lineage>
        <taxon>Eukaryota</taxon>
        <taxon>Viridiplantae</taxon>
        <taxon>Streptophyta</taxon>
        <taxon>Embryophyta</taxon>
        <taxon>Tracheophyta</taxon>
        <taxon>Spermatophyta</taxon>
        <taxon>Magnoliopsida</taxon>
        <taxon>eudicotyledons</taxon>
        <taxon>Gunneridae</taxon>
        <taxon>Pentapetalae</taxon>
        <taxon>rosids</taxon>
        <taxon>fabids</taxon>
        <taxon>Fagales</taxon>
        <taxon>Betulaceae</taxon>
        <taxon>Carpinus</taxon>
    </lineage>
</organism>
<evidence type="ECO:0000313" key="3">
    <source>
        <dbReference type="Proteomes" id="UP000327013"/>
    </source>
</evidence>
<name>A0A5N6RT96_9ROSI</name>
<gene>
    <name evidence="2" type="ORF">FH972_019734</name>
</gene>
<keyword evidence="1" id="KW-0472">Membrane</keyword>